<keyword evidence="4" id="KW-0819">tRNA processing</keyword>
<dbReference type="Pfam" id="PF01509">
    <property type="entry name" value="TruB_N"/>
    <property type="match status" value="1"/>
</dbReference>
<dbReference type="GO" id="GO:0003723">
    <property type="term" value="F:RNA binding"/>
    <property type="evidence" value="ECO:0007669"/>
    <property type="project" value="InterPro"/>
</dbReference>
<dbReference type="InterPro" id="IPR002501">
    <property type="entry name" value="PsdUridine_synth_N"/>
</dbReference>
<evidence type="ECO:0000256" key="2">
    <source>
        <dbReference type="ARBA" id="ARBA00008999"/>
    </source>
</evidence>
<dbReference type="GO" id="GO:0160148">
    <property type="term" value="F:tRNA pseudouridine(55) synthase activity"/>
    <property type="evidence" value="ECO:0007669"/>
    <property type="project" value="UniProtKB-EC"/>
</dbReference>
<dbReference type="OrthoDB" id="9995526at2759"/>
<dbReference type="STRING" id="268505.A0A2A9PDT7"/>
<dbReference type="EC" id="5.4.99.25" evidence="3"/>
<dbReference type="InterPro" id="IPR014780">
    <property type="entry name" value="tRNA_psdUridine_synth_TruB"/>
</dbReference>
<dbReference type="GO" id="GO:0005634">
    <property type="term" value="C:nucleus"/>
    <property type="evidence" value="ECO:0007669"/>
    <property type="project" value="TreeGrafter"/>
</dbReference>
<dbReference type="GO" id="GO:0006400">
    <property type="term" value="P:tRNA modification"/>
    <property type="evidence" value="ECO:0007669"/>
    <property type="project" value="TreeGrafter"/>
</dbReference>
<name>A0A2A9PDT7_OPHUN</name>
<evidence type="ECO:0000313" key="9">
    <source>
        <dbReference type="Proteomes" id="UP000037136"/>
    </source>
</evidence>
<dbReference type="PANTHER" id="PTHR13767">
    <property type="entry name" value="TRNA-PSEUDOURIDINE SYNTHASE"/>
    <property type="match status" value="1"/>
</dbReference>
<proteinExistence type="inferred from homology"/>
<evidence type="ECO:0000256" key="6">
    <source>
        <dbReference type="SAM" id="MobiDB-lite"/>
    </source>
</evidence>
<comment type="caution">
    <text evidence="8">The sequence shown here is derived from an EMBL/GenBank/DDBJ whole genome shotgun (WGS) entry which is preliminary data.</text>
</comment>
<accession>A0A2A9PDT7</accession>
<keyword evidence="9" id="KW-1185">Reference proteome</keyword>
<dbReference type="Proteomes" id="UP000037136">
    <property type="component" value="Unassembled WGS sequence"/>
</dbReference>
<sequence>MASEAIVEGVFAINKPCGHSSAQMIRECQKQFNGSAMFRHLIETRQNRALNESGMSVKKRRRAAQKCAQVKMGHGGTLDPLATGVLILGIGSATKLLPQFLDCTKTYETTILFGASTDTYDRTGRVLTKRPYDHITKEMVQEALASFRGKQKQMPPLYSALKMNGKPLYEYAREGKPIPREIEYRDVEVLECDLLEWFEAGTHGLRWPTEEAEVVERNLAEQVWRLKKIQETGRKLTPEEKMEDDQAVAEHESFKRKFEQRQDELIIDRPQKKPRQNNEALMSGALGSFPPAKLSSKGLDLVPPLQESSTPPPWIDEGPAACKIRLTVTSGYYVRSFCHDLGAKLGSAGIMIDLCRVRQKNFTLDGANTLDFEDLAKGEDVWGPKLAGMIARWHKPEEPCDAVAPSTTSEKRLSLEQSTPVDEGNVDEKEENADRKPDKTDEAQLERAAEA</sequence>
<feature type="domain" description="Pseudouridine synthase II N-terminal" evidence="7">
    <location>
        <begin position="68"/>
        <end position="198"/>
    </location>
</feature>
<evidence type="ECO:0000259" key="7">
    <source>
        <dbReference type="Pfam" id="PF01509"/>
    </source>
</evidence>
<dbReference type="Gene3D" id="3.30.2350.10">
    <property type="entry name" value="Pseudouridine synthase"/>
    <property type="match status" value="1"/>
</dbReference>
<dbReference type="PANTHER" id="PTHR13767:SF2">
    <property type="entry name" value="PSEUDOURIDYLATE SYNTHASE TRUB1"/>
    <property type="match status" value="1"/>
</dbReference>
<dbReference type="EMBL" id="LAZP02000229">
    <property type="protein sequence ID" value="PFH59067.1"/>
    <property type="molecule type" value="Genomic_DNA"/>
</dbReference>
<dbReference type="CDD" id="cd02867">
    <property type="entry name" value="PseudoU_synth_TruB_4"/>
    <property type="match status" value="1"/>
</dbReference>
<protein>
    <recommendedName>
        <fullName evidence="3">tRNA pseudouridine(55) synthase</fullName>
        <ecNumber evidence="3">5.4.99.25</ecNumber>
    </recommendedName>
</protein>
<evidence type="ECO:0000256" key="3">
    <source>
        <dbReference type="ARBA" id="ARBA00012787"/>
    </source>
</evidence>
<evidence type="ECO:0000313" key="8">
    <source>
        <dbReference type="EMBL" id="PFH59067.1"/>
    </source>
</evidence>
<dbReference type="AlphaFoldDB" id="A0A2A9PDT7"/>
<organism evidence="8 9">
    <name type="scientific">Ophiocordyceps unilateralis</name>
    <name type="common">Zombie-ant fungus</name>
    <name type="synonym">Torrubia unilateralis</name>
    <dbReference type="NCBI Taxonomy" id="268505"/>
    <lineage>
        <taxon>Eukaryota</taxon>
        <taxon>Fungi</taxon>
        <taxon>Dikarya</taxon>
        <taxon>Ascomycota</taxon>
        <taxon>Pezizomycotina</taxon>
        <taxon>Sordariomycetes</taxon>
        <taxon>Hypocreomycetidae</taxon>
        <taxon>Hypocreales</taxon>
        <taxon>Ophiocordycipitaceae</taxon>
        <taxon>Ophiocordyceps</taxon>
    </lineage>
</organism>
<feature type="compositionally biased region" description="Basic and acidic residues" evidence="6">
    <location>
        <begin position="432"/>
        <end position="451"/>
    </location>
</feature>
<reference evidence="8 9" key="2">
    <citation type="journal article" date="2017" name="Sci. Rep.">
        <title>Ant-infecting Ophiocordyceps genomes reveal a high diversity of potential behavioral manipulation genes and a possible major role for enterotoxins.</title>
        <authorList>
            <person name="de Bekker C."/>
            <person name="Ohm R.A."/>
            <person name="Evans H.C."/>
            <person name="Brachmann A."/>
            <person name="Hughes D.P."/>
        </authorList>
    </citation>
    <scope>NUCLEOTIDE SEQUENCE [LARGE SCALE GENOMIC DNA]</scope>
    <source>
        <strain evidence="8 9">SC16a</strain>
    </source>
</reference>
<evidence type="ECO:0000256" key="4">
    <source>
        <dbReference type="ARBA" id="ARBA00022694"/>
    </source>
</evidence>
<dbReference type="GO" id="GO:1990481">
    <property type="term" value="P:mRNA pseudouridine synthesis"/>
    <property type="evidence" value="ECO:0007669"/>
    <property type="project" value="TreeGrafter"/>
</dbReference>
<evidence type="ECO:0000256" key="1">
    <source>
        <dbReference type="ARBA" id="ARBA00001166"/>
    </source>
</evidence>
<feature type="region of interest" description="Disordered" evidence="6">
    <location>
        <begin position="399"/>
        <end position="451"/>
    </location>
</feature>
<gene>
    <name evidence="8" type="ORF">XA68_12832</name>
</gene>
<evidence type="ECO:0000256" key="5">
    <source>
        <dbReference type="ARBA" id="ARBA00023235"/>
    </source>
</evidence>
<dbReference type="InterPro" id="IPR020103">
    <property type="entry name" value="PsdUridine_synth_cat_dom_sf"/>
</dbReference>
<dbReference type="HAMAP" id="MF_01080">
    <property type="entry name" value="TruB_bact"/>
    <property type="match status" value="1"/>
</dbReference>
<comment type="similarity">
    <text evidence="2">Belongs to the pseudouridine synthase TruB family.</text>
</comment>
<comment type="catalytic activity">
    <reaction evidence="1">
        <text>a uridine in mRNA = a pseudouridine in mRNA</text>
        <dbReference type="Rhea" id="RHEA:56644"/>
        <dbReference type="Rhea" id="RHEA-COMP:14658"/>
        <dbReference type="Rhea" id="RHEA-COMP:14659"/>
        <dbReference type="ChEBI" id="CHEBI:65314"/>
        <dbReference type="ChEBI" id="CHEBI:65315"/>
    </reaction>
</comment>
<reference evidence="8 9" key="1">
    <citation type="journal article" date="2015" name="BMC Genomics">
        <title>Gene expression during zombie ant biting behavior reflects the complexity underlying fungal parasitic behavioral manipulation.</title>
        <authorList>
            <person name="de Bekker C."/>
            <person name="Ohm R.A."/>
            <person name="Loreto R.G."/>
            <person name="Sebastian A."/>
            <person name="Albert I."/>
            <person name="Merrow M."/>
            <person name="Brachmann A."/>
            <person name="Hughes D.P."/>
        </authorList>
    </citation>
    <scope>NUCLEOTIDE SEQUENCE [LARGE SCALE GENOMIC DNA]</scope>
    <source>
        <strain evidence="8 9">SC16a</strain>
    </source>
</reference>
<dbReference type="SUPFAM" id="SSF55120">
    <property type="entry name" value="Pseudouridine synthase"/>
    <property type="match status" value="1"/>
</dbReference>
<keyword evidence="5" id="KW-0413">Isomerase</keyword>